<evidence type="ECO:0000256" key="12">
    <source>
        <dbReference type="ARBA" id="ARBA00049342"/>
    </source>
</evidence>
<dbReference type="PIRSF" id="PIRSF000209">
    <property type="entry name" value="Bifunctional_P450_P450R"/>
    <property type="match status" value="1"/>
</dbReference>
<keyword evidence="10 13" id="KW-0408">Iron</keyword>
<dbReference type="Gene3D" id="3.40.50.360">
    <property type="match status" value="1"/>
</dbReference>
<protein>
    <recommendedName>
        <fullName evidence="13">Bifunctional cytochrome P450/NADPH--P450 reductase</fullName>
    </recommendedName>
    <domain>
        <recommendedName>
            <fullName evidence="13">Cytochrome P450</fullName>
            <ecNumber evidence="13">1.14.14.1</ecNumber>
        </recommendedName>
    </domain>
    <domain>
        <recommendedName>
            <fullName evidence="13">NADPH--cytochrome P450 reductase</fullName>
            <ecNumber evidence="13">1.6.2.4</ecNumber>
        </recommendedName>
    </domain>
</protein>
<dbReference type="GO" id="GO:0020037">
    <property type="term" value="F:heme binding"/>
    <property type="evidence" value="ECO:0007669"/>
    <property type="project" value="UniProtKB-UniRule"/>
</dbReference>
<reference evidence="17 18" key="2">
    <citation type="journal article" date="2016" name="Int. J. Syst. Evol. Microbiol.">
        <title>Paenibacillus bovis sp. nov., isolated from raw yak (Bos grunniens) milk.</title>
        <authorList>
            <person name="Gao C."/>
            <person name="Han J."/>
            <person name="Liu Z."/>
            <person name="Xu X."/>
            <person name="Hang F."/>
            <person name="Wu Z."/>
        </authorList>
    </citation>
    <scope>NUCLEOTIDE SEQUENCE [LARGE SCALE GENOMIC DNA]</scope>
    <source>
        <strain evidence="17 18">BD3526</strain>
    </source>
</reference>
<dbReference type="InterPro" id="IPR023206">
    <property type="entry name" value="Bifunctional_P450_P450_red"/>
</dbReference>
<dbReference type="InterPro" id="IPR039261">
    <property type="entry name" value="FNR_nucleotide-bd"/>
</dbReference>
<sequence length="1054" mass="119759">MMSTIPQPKTFGPLGNLPLIDAEHPLESVMKLLDEHGPLIKLEFPDREEIYTSDPHLVKELSDESKFDKNVWSPLQRVRPFAGDGLFTSWTNEPNWGKAHRLLMPSFSQRAMQDYHDKMVDIAVQLVQKWSRLNRDEPVEVPDDMTRLTLDTIGLCAFNYRFNSFYSQEPHPFVESMVEALDEAMNQGHRLEIQNKLALHKKREFQKNIDYMFEVADGLIEQRKENGDHGENDLLSRMLNGVDPETGDKLPDENIRYQMITFLIAGHETTSGLLSFALYFLLNNPDKLEKARAEVDRVLADPIPGYKQVRDLKYIRMILREALRLWPTAPAFSRMAKEDTILAGQYPLQKGQSVNIISPSLHRNREVWGDNAEAFEPERFEDESQIPEYAYKPFGHGMRACIGQQFAMYEATLVLGMLVKHFEFEDAEQYQLKIREALTLKPDGFRMKVHPRTARVAVAIPGTEGTEQQNEPEVSQAVQKHDTPLLALYGSNLGTSEAVARELEEGGKTYGFETSAAPLDDYAGNLPQEGVLMIVASSYNGQPTSNAEKFVNWLQNADSSSCKGVKYVVFGCGDHNWASTYQRIPKLIDELLEQKGAERIFRRGEGDASGDFEMQLDEWRSELWPELFKIFNVEINEQELKKENAIQVQFVNSPVGSPLVRNYNAVECEIAEAYELQQPDSGRSTLHLEIALPPGETYHEGDHMGIIPRNPQSLVQRVLRRFRMDGGERIRITGQGSSAAYLPLDRPVSIMELLTLSVELQDVATRAQIRAMADNNQCPPHRKELEALLDNETYHREILQKRVTLLDLMDEYMSCEMSFEQFLGLLPALKPRYYSISSSPAVQPDRASITVSVIAGPARSGKGEYYGIATSYLSELKKGDTVLMFIRSPRSGFDLPEDPQSPMIMVGPGTGVAPFRGFLQARHHMQQQGTALGEARLYFGCRTPDKDYLYRDELQRYANEGIVKLYTAFSRQEPNHKQYVQDMMREHAEELIGLLDESAKLYICGDGNKMAPDVEKALQEMYSDVHQASAEQAEQWLGELQQNGRYVKDVWTGI</sequence>
<dbReference type="Gene3D" id="1.10.630.10">
    <property type="entry name" value="Cytochrome P450"/>
    <property type="match status" value="1"/>
</dbReference>
<dbReference type="PRINTS" id="PR00371">
    <property type="entry name" value="FPNCR"/>
</dbReference>
<evidence type="ECO:0000256" key="9">
    <source>
        <dbReference type="ARBA" id="ARBA00023002"/>
    </source>
</evidence>
<dbReference type="Gene3D" id="3.40.50.80">
    <property type="entry name" value="Nucleotide-binding domain of ferredoxin-NADP reductase (FNR) module"/>
    <property type="match status" value="1"/>
</dbReference>
<keyword evidence="13" id="KW-0249">Electron transport</keyword>
<evidence type="ECO:0000256" key="14">
    <source>
        <dbReference type="PIRSR" id="PIRSR000209-1"/>
    </source>
</evidence>
<dbReference type="Pfam" id="PF00175">
    <property type="entry name" value="NAD_binding_1"/>
    <property type="match status" value="1"/>
</dbReference>
<keyword evidence="5 13" id="KW-0288">FMN</keyword>
<dbReference type="GO" id="GO:0003958">
    <property type="term" value="F:NADPH-hemoprotein reductase activity"/>
    <property type="evidence" value="ECO:0007669"/>
    <property type="project" value="UniProtKB-UniRule"/>
</dbReference>
<dbReference type="GO" id="GO:0005829">
    <property type="term" value="C:cytosol"/>
    <property type="evidence" value="ECO:0007669"/>
    <property type="project" value="TreeGrafter"/>
</dbReference>
<keyword evidence="7 13" id="KW-0274">FAD</keyword>
<dbReference type="GO" id="GO:0010181">
    <property type="term" value="F:FMN binding"/>
    <property type="evidence" value="ECO:0007669"/>
    <property type="project" value="UniProtKB-UniRule"/>
</dbReference>
<dbReference type="CDD" id="cd06206">
    <property type="entry name" value="bifunctional_CYPOR"/>
    <property type="match status" value="1"/>
</dbReference>
<comment type="cofactor">
    <cofactor evidence="13 14">
        <name>heme</name>
        <dbReference type="ChEBI" id="CHEBI:30413"/>
    </cofactor>
</comment>
<dbReference type="InterPro" id="IPR017972">
    <property type="entry name" value="Cyt_P450_CS"/>
</dbReference>
<dbReference type="PROSITE" id="PS00086">
    <property type="entry name" value="CYTOCHROME_P450"/>
    <property type="match status" value="1"/>
</dbReference>
<dbReference type="PANTHER" id="PTHR19384">
    <property type="entry name" value="NITRIC OXIDE SYNTHASE-RELATED"/>
    <property type="match status" value="1"/>
</dbReference>
<accession>A0A172ZMF6</accession>
<keyword evidence="3 13" id="KW-0349">Heme</keyword>
<keyword evidence="8 13" id="KW-0521">NADP</keyword>
<keyword evidence="2 13" id="KW-0813">Transport</keyword>
<comment type="cofactor">
    <cofactor evidence="13">
        <name>FAD</name>
        <dbReference type="ChEBI" id="CHEBI:57692"/>
    </cofactor>
    <cofactor evidence="13">
        <name>FMN</name>
        <dbReference type="ChEBI" id="CHEBI:58210"/>
    </cofactor>
</comment>
<organism evidence="17 18">
    <name type="scientific">Paenibacillus bovis</name>
    <dbReference type="NCBI Taxonomy" id="1616788"/>
    <lineage>
        <taxon>Bacteria</taxon>
        <taxon>Bacillati</taxon>
        <taxon>Bacillota</taxon>
        <taxon>Bacilli</taxon>
        <taxon>Bacillales</taxon>
        <taxon>Paenibacillaceae</taxon>
        <taxon>Paenibacillus</taxon>
    </lineage>
</organism>
<keyword evidence="6 13" id="KW-0479">Metal-binding</keyword>
<dbReference type="KEGG" id="pbv:AR543_14735"/>
<dbReference type="FunFam" id="1.10.630.10:FF:000040">
    <property type="entry name" value="Bifunctional cytochrome P450/NADPH--P450 reductase"/>
    <property type="match status" value="1"/>
</dbReference>
<proteinExistence type="inferred from homology"/>
<dbReference type="GO" id="GO:0070330">
    <property type="term" value="F:aromatase activity"/>
    <property type="evidence" value="ECO:0007669"/>
    <property type="project" value="UniProtKB-UniRule"/>
</dbReference>
<evidence type="ECO:0000256" key="11">
    <source>
        <dbReference type="ARBA" id="ARBA00023033"/>
    </source>
</evidence>
<dbReference type="InterPro" id="IPR001709">
    <property type="entry name" value="Flavoprot_Pyr_Nucl_cyt_Rdtase"/>
</dbReference>
<evidence type="ECO:0000259" key="15">
    <source>
        <dbReference type="PROSITE" id="PS50902"/>
    </source>
</evidence>
<evidence type="ECO:0000256" key="4">
    <source>
        <dbReference type="ARBA" id="ARBA00022630"/>
    </source>
</evidence>
<comment type="catalytic activity">
    <reaction evidence="12 13">
        <text>2 oxidized [cytochrome P450] + NADPH = 2 reduced [cytochrome P450] + NADP(+) + H(+)</text>
        <dbReference type="Rhea" id="RHEA:24040"/>
        <dbReference type="Rhea" id="RHEA-COMP:14627"/>
        <dbReference type="Rhea" id="RHEA-COMP:14628"/>
        <dbReference type="ChEBI" id="CHEBI:15378"/>
        <dbReference type="ChEBI" id="CHEBI:55376"/>
        <dbReference type="ChEBI" id="CHEBI:57783"/>
        <dbReference type="ChEBI" id="CHEBI:58349"/>
        <dbReference type="ChEBI" id="CHEBI:60344"/>
        <dbReference type="EC" id="1.6.2.4"/>
    </reaction>
</comment>
<evidence type="ECO:0000256" key="10">
    <source>
        <dbReference type="ARBA" id="ARBA00023004"/>
    </source>
</evidence>
<feature type="binding site" description="axial binding residue" evidence="14">
    <location>
        <position position="401"/>
    </location>
    <ligand>
        <name>heme</name>
        <dbReference type="ChEBI" id="CHEBI:30413"/>
    </ligand>
    <ligandPart>
        <name>Fe</name>
        <dbReference type="ChEBI" id="CHEBI:18248"/>
    </ligandPart>
</feature>
<keyword evidence="9 13" id="KW-0560">Oxidoreductase</keyword>
<dbReference type="PROSITE" id="PS50902">
    <property type="entry name" value="FLAVODOXIN_LIKE"/>
    <property type="match status" value="1"/>
</dbReference>
<dbReference type="EMBL" id="CP013023">
    <property type="protein sequence ID" value="ANF98834.1"/>
    <property type="molecule type" value="Genomic_DNA"/>
</dbReference>
<dbReference type="PANTHER" id="PTHR19384:SF17">
    <property type="entry name" value="NADPH--CYTOCHROME P450 REDUCTASE"/>
    <property type="match status" value="1"/>
</dbReference>
<dbReference type="FunFam" id="3.40.50.80:FF:000031">
    <property type="entry name" value="Bifunctional cytochrome P450/NADPH--P450 reductase"/>
    <property type="match status" value="1"/>
</dbReference>
<reference evidence="18" key="1">
    <citation type="submission" date="2015-10" db="EMBL/GenBank/DDBJ databases">
        <title>Genome of Paenibacillus bovis sp. nov.</title>
        <authorList>
            <person name="Wu Z."/>
            <person name="Gao C."/>
            <person name="Liu Z."/>
            <person name="Zheng H."/>
        </authorList>
    </citation>
    <scope>NUCLEOTIDE SEQUENCE [LARGE SCALE GENOMIC DNA]</scope>
    <source>
        <strain evidence="18">BD3526</strain>
    </source>
</reference>
<evidence type="ECO:0000256" key="2">
    <source>
        <dbReference type="ARBA" id="ARBA00022448"/>
    </source>
</evidence>
<dbReference type="Pfam" id="PF00667">
    <property type="entry name" value="FAD_binding_1"/>
    <property type="match status" value="1"/>
</dbReference>
<dbReference type="GO" id="GO:0050660">
    <property type="term" value="F:flavin adenine dinucleotide binding"/>
    <property type="evidence" value="ECO:0007669"/>
    <property type="project" value="TreeGrafter"/>
</dbReference>
<name>A0A172ZMF6_9BACL</name>
<dbReference type="Pfam" id="PF00067">
    <property type="entry name" value="p450"/>
    <property type="match status" value="1"/>
</dbReference>
<evidence type="ECO:0000256" key="5">
    <source>
        <dbReference type="ARBA" id="ARBA00022643"/>
    </source>
</evidence>
<dbReference type="InterPro" id="IPR001094">
    <property type="entry name" value="Flavdoxin-like"/>
</dbReference>
<dbReference type="EC" id="1.14.14.1" evidence="13"/>
<dbReference type="SUPFAM" id="SSF52343">
    <property type="entry name" value="Ferredoxin reductase-like, C-terminal NADP-linked domain"/>
    <property type="match status" value="1"/>
</dbReference>
<feature type="domain" description="Flavodoxin-like" evidence="15">
    <location>
        <begin position="485"/>
        <end position="624"/>
    </location>
</feature>
<dbReference type="InterPro" id="IPR008254">
    <property type="entry name" value="Flavodoxin/NO_synth"/>
</dbReference>
<dbReference type="Pfam" id="PF00258">
    <property type="entry name" value="Flavodoxin_1"/>
    <property type="match status" value="1"/>
</dbReference>
<keyword evidence="4 13" id="KW-0285">Flavoprotein</keyword>
<evidence type="ECO:0000256" key="8">
    <source>
        <dbReference type="ARBA" id="ARBA00022857"/>
    </source>
</evidence>
<dbReference type="STRING" id="1616788.AR543_14735"/>
<dbReference type="PROSITE" id="PS51384">
    <property type="entry name" value="FAD_FR"/>
    <property type="match status" value="1"/>
</dbReference>
<evidence type="ECO:0000256" key="6">
    <source>
        <dbReference type="ARBA" id="ARBA00022723"/>
    </source>
</evidence>
<evidence type="ECO:0000313" key="18">
    <source>
        <dbReference type="Proteomes" id="UP000078148"/>
    </source>
</evidence>
<dbReference type="InterPro" id="IPR036396">
    <property type="entry name" value="Cyt_P450_sf"/>
</dbReference>
<dbReference type="SUPFAM" id="SSF48264">
    <property type="entry name" value="Cytochrome P450"/>
    <property type="match status" value="1"/>
</dbReference>
<dbReference type="SUPFAM" id="SSF52218">
    <property type="entry name" value="Flavoproteins"/>
    <property type="match status" value="1"/>
</dbReference>
<dbReference type="Gene3D" id="1.20.990.10">
    <property type="entry name" value="NADPH-cytochrome p450 Reductase, Chain A, domain 3"/>
    <property type="match status" value="1"/>
</dbReference>
<dbReference type="InterPro" id="IPR003097">
    <property type="entry name" value="CysJ-like_FAD-binding"/>
</dbReference>
<evidence type="ECO:0000256" key="13">
    <source>
        <dbReference type="PIRNR" id="PIRNR000209"/>
    </source>
</evidence>
<dbReference type="AlphaFoldDB" id="A0A172ZMF6"/>
<dbReference type="Proteomes" id="UP000078148">
    <property type="component" value="Chromosome"/>
</dbReference>
<keyword evidence="11 13" id="KW-0503">Monooxygenase</keyword>
<dbReference type="EC" id="1.6.2.4" evidence="13"/>
<comment type="function">
    <text evidence="13">Functions as a fatty acid monooxygenase.</text>
</comment>
<evidence type="ECO:0000256" key="1">
    <source>
        <dbReference type="ARBA" id="ARBA00010018"/>
    </source>
</evidence>
<keyword evidence="18" id="KW-1185">Reference proteome</keyword>
<evidence type="ECO:0000313" key="17">
    <source>
        <dbReference type="EMBL" id="ANF98834.1"/>
    </source>
</evidence>
<gene>
    <name evidence="17" type="ORF">AR543_14735</name>
</gene>
<dbReference type="CDD" id="cd11068">
    <property type="entry name" value="CYP120A1"/>
    <property type="match status" value="1"/>
</dbReference>
<evidence type="ECO:0000259" key="16">
    <source>
        <dbReference type="PROSITE" id="PS51384"/>
    </source>
</evidence>
<dbReference type="InterPro" id="IPR017938">
    <property type="entry name" value="Riboflavin_synthase-like_b-brl"/>
</dbReference>
<evidence type="ECO:0000256" key="7">
    <source>
        <dbReference type="ARBA" id="ARBA00022827"/>
    </source>
</evidence>
<comment type="similarity">
    <text evidence="1 13">In the N-terminal section; belongs to the cytochrome P450 family.</text>
</comment>
<dbReference type="PRINTS" id="PR00369">
    <property type="entry name" value="FLAVODOXIN"/>
</dbReference>
<dbReference type="InterPro" id="IPR017927">
    <property type="entry name" value="FAD-bd_FR_type"/>
</dbReference>
<dbReference type="SUPFAM" id="SSF63380">
    <property type="entry name" value="Riboflavin synthase domain-like"/>
    <property type="match status" value="1"/>
</dbReference>
<dbReference type="InterPro" id="IPR001433">
    <property type="entry name" value="OxRdtase_FAD/NAD-bd"/>
</dbReference>
<dbReference type="GO" id="GO:0005506">
    <property type="term" value="F:iron ion binding"/>
    <property type="evidence" value="ECO:0007669"/>
    <property type="project" value="UniProtKB-UniRule"/>
</dbReference>
<evidence type="ECO:0000256" key="3">
    <source>
        <dbReference type="ARBA" id="ARBA00022617"/>
    </source>
</evidence>
<comment type="catalytic activity">
    <reaction evidence="13">
        <text>an organic molecule + reduced [NADPH--hemoprotein reductase] + O2 = an alcohol + oxidized [NADPH--hemoprotein reductase] + H2O + H(+)</text>
        <dbReference type="Rhea" id="RHEA:17149"/>
        <dbReference type="Rhea" id="RHEA-COMP:11964"/>
        <dbReference type="Rhea" id="RHEA-COMP:11965"/>
        <dbReference type="ChEBI" id="CHEBI:15377"/>
        <dbReference type="ChEBI" id="CHEBI:15378"/>
        <dbReference type="ChEBI" id="CHEBI:15379"/>
        <dbReference type="ChEBI" id="CHEBI:30879"/>
        <dbReference type="ChEBI" id="CHEBI:57618"/>
        <dbReference type="ChEBI" id="CHEBI:58210"/>
        <dbReference type="ChEBI" id="CHEBI:142491"/>
        <dbReference type="EC" id="1.14.14.1"/>
    </reaction>
</comment>
<dbReference type="InterPro" id="IPR029039">
    <property type="entry name" value="Flavoprotein-like_sf"/>
</dbReference>
<dbReference type="InterPro" id="IPR001128">
    <property type="entry name" value="Cyt_P450"/>
</dbReference>
<feature type="domain" description="FAD-binding FR-type" evidence="16">
    <location>
        <begin position="663"/>
        <end position="896"/>
    </location>
</feature>
<dbReference type="InterPro" id="IPR023173">
    <property type="entry name" value="NADPH_Cyt_P450_Rdtase_alpha"/>
</dbReference>
<dbReference type="Gene3D" id="2.40.30.10">
    <property type="entry name" value="Translation factors"/>
    <property type="match status" value="1"/>
</dbReference>